<organism evidence="2 3">
    <name type="scientific">Cudoniella acicularis</name>
    <dbReference type="NCBI Taxonomy" id="354080"/>
    <lineage>
        <taxon>Eukaryota</taxon>
        <taxon>Fungi</taxon>
        <taxon>Dikarya</taxon>
        <taxon>Ascomycota</taxon>
        <taxon>Pezizomycotina</taxon>
        <taxon>Leotiomycetes</taxon>
        <taxon>Helotiales</taxon>
        <taxon>Tricladiaceae</taxon>
        <taxon>Cudoniella</taxon>
    </lineage>
</organism>
<dbReference type="Pfam" id="PF02627">
    <property type="entry name" value="CMD"/>
    <property type="match status" value="1"/>
</dbReference>
<dbReference type="InterPro" id="IPR029032">
    <property type="entry name" value="AhpD-like"/>
</dbReference>
<dbReference type="OrthoDB" id="2567457at2759"/>
<dbReference type="InterPro" id="IPR003779">
    <property type="entry name" value="CMD-like"/>
</dbReference>
<dbReference type="PANTHER" id="PTHR34846">
    <property type="entry name" value="4-CARBOXYMUCONOLACTONE DECARBOXYLASE FAMILY PROTEIN (AFU_ORTHOLOGUE AFUA_6G11590)"/>
    <property type="match status" value="1"/>
</dbReference>
<sequence length="190" mass="21043">MSRFPPIPRANQTPEQQECHDFIDESTKLYGDTFTQKNSDGAFLGPFTPVLYTPSLVKNWIDLNLNISKLLSPRERELAILAVMSYAPAAYGLYAHVRLSRKLGLTESQIQDAKEGRTPKGLSEKDEMTYELARELARLRAPLSNESFAKAEKVLGKEGVAAVIHTAGIFLYSTIIFNGADVPLPEGESI</sequence>
<dbReference type="SUPFAM" id="SSF69118">
    <property type="entry name" value="AhpD-like"/>
    <property type="match status" value="1"/>
</dbReference>
<feature type="domain" description="Carboxymuconolactone decarboxylase-like" evidence="1">
    <location>
        <begin position="67"/>
        <end position="113"/>
    </location>
</feature>
<keyword evidence="3" id="KW-1185">Reference proteome</keyword>
<evidence type="ECO:0000313" key="2">
    <source>
        <dbReference type="EMBL" id="KAF4637563.1"/>
    </source>
</evidence>
<evidence type="ECO:0000313" key="3">
    <source>
        <dbReference type="Proteomes" id="UP000566819"/>
    </source>
</evidence>
<evidence type="ECO:0000259" key="1">
    <source>
        <dbReference type="Pfam" id="PF02627"/>
    </source>
</evidence>
<accession>A0A8H4RY06</accession>
<dbReference type="Proteomes" id="UP000566819">
    <property type="component" value="Unassembled WGS sequence"/>
</dbReference>
<dbReference type="AlphaFoldDB" id="A0A8H4RY06"/>
<dbReference type="Gene3D" id="1.20.1290.10">
    <property type="entry name" value="AhpD-like"/>
    <property type="match status" value="1"/>
</dbReference>
<dbReference type="EMBL" id="JAAMPI010000019">
    <property type="protein sequence ID" value="KAF4637563.1"/>
    <property type="molecule type" value="Genomic_DNA"/>
</dbReference>
<dbReference type="PANTHER" id="PTHR34846:SF11">
    <property type="entry name" value="4-CARBOXYMUCONOLACTONE DECARBOXYLASE FAMILY PROTEIN (AFU_ORTHOLOGUE AFUA_6G11590)"/>
    <property type="match status" value="1"/>
</dbReference>
<gene>
    <name evidence="2" type="ORF">G7Y89_g545</name>
</gene>
<comment type="caution">
    <text evidence="2">The sequence shown here is derived from an EMBL/GenBank/DDBJ whole genome shotgun (WGS) entry which is preliminary data.</text>
</comment>
<name>A0A8H4RY06_9HELO</name>
<protein>
    <recommendedName>
        <fullName evidence="1">Carboxymuconolactone decarboxylase-like domain-containing protein</fullName>
    </recommendedName>
</protein>
<dbReference type="GO" id="GO:0051920">
    <property type="term" value="F:peroxiredoxin activity"/>
    <property type="evidence" value="ECO:0007669"/>
    <property type="project" value="InterPro"/>
</dbReference>
<proteinExistence type="predicted"/>
<reference evidence="2 3" key="1">
    <citation type="submission" date="2020-03" db="EMBL/GenBank/DDBJ databases">
        <title>Draft Genome Sequence of Cudoniella acicularis.</title>
        <authorList>
            <person name="Buettner E."/>
            <person name="Kellner H."/>
        </authorList>
    </citation>
    <scope>NUCLEOTIDE SEQUENCE [LARGE SCALE GENOMIC DNA]</scope>
    <source>
        <strain evidence="2 3">DSM 108380</strain>
    </source>
</reference>